<dbReference type="EMBL" id="MU005614">
    <property type="protein sequence ID" value="KAF2678134.1"/>
    <property type="molecule type" value="Genomic_DNA"/>
</dbReference>
<organism evidence="5 6">
    <name type="scientific">Lentithecium fluviatile CBS 122367</name>
    <dbReference type="NCBI Taxonomy" id="1168545"/>
    <lineage>
        <taxon>Eukaryota</taxon>
        <taxon>Fungi</taxon>
        <taxon>Dikarya</taxon>
        <taxon>Ascomycota</taxon>
        <taxon>Pezizomycotina</taxon>
        <taxon>Dothideomycetes</taxon>
        <taxon>Pleosporomycetidae</taxon>
        <taxon>Pleosporales</taxon>
        <taxon>Massarineae</taxon>
        <taxon>Lentitheciaceae</taxon>
        <taxon>Lentithecium</taxon>
    </lineage>
</organism>
<sequence length="366" mass="40732">MSFVPRASFPTLSHLPRSYFLGHHKSGLQKMKSLLSTIDLVIECRDYRVPLTSRNPLFEKSLEGKERLIVYTKRDLGGDGRAGVEVEEVIRTWHKPTPTMFVRNGGGNGEGRREGEADRRKSVKMLVEFLREHAQKRWKLVGHRLLVVGMPNVGKSTLLNALRAHGIGKGKVARTGAQPGVTRKVGSGVKIIPSEDDVDAMDEASKKRWKGIGGGVYLVDTPGVFIPYVPDAEAMMKLALCGSVKDSIIPPVMLADYLLYHINLHDPSIYREYSLPTNDIVQLLDNMARKTGRLGKGGKADMEATALWMIQRWRGGGLGRFLFDRVAEGALGEKVVEEEGVAPSMNQARRVERERRRERGRARGQG</sequence>
<dbReference type="FunFam" id="1.10.1580.10:FF:000009">
    <property type="entry name" value="Mitochondrial GTPase 1"/>
    <property type="match status" value="1"/>
</dbReference>
<dbReference type="GO" id="GO:0005739">
    <property type="term" value="C:mitochondrion"/>
    <property type="evidence" value="ECO:0007669"/>
    <property type="project" value="TreeGrafter"/>
</dbReference>
<accession>A0A6G1IIR5</accession>
<feature type="region of interest" description="Disordered" evidence="3">
    <location>
        <begin position="97"/>
        <end position="118"/>
    </location>
</feature>
<dbReference type="Gene3D" id="1.10.1580.10">
    <property type="match status" value="1"/>
</dbReference>
<dbReference type="GO" id="GO:0003924">
    <property type="term" value="F:GTPase activity"/>
    <property type="evidence" value="ECO:0007669"/>
    <property type="project" value="TreeGrafter"/>
</dbReference>
<feature type="domain" description="G" evidence="4">
    <location>
        <begin position="145"/>
        <end position="228"/>
    </location>
</feature>
<gene>
    <name evidence="5" type="ORF">K458DRAFT_141434</name>
</gene>
<keyword evidence="1" id="KW-0547">Nucleotide-binding</keyword>
<reference evidence="5" key="1">
    <citation type="journal article" date="2020" name="Stud. Mycol.">
        <title>101 Dothideomycetes genomes: a test case for predicting lifestyles and emergence of pathogens.</title>
        <authorList>
            <person name="Haridas S."/>
            <person name="Albert R."/>
            <person name="Binder M."/>
            <person name="Bloem J."/>
            <person name="Labutti K."/>
            <person name="Salamov A."/>
            <person name="Andreopoulos B."/>
            <person name="Baker S."/>
            <person name="Barry K."/>
            <person name="Bills G."/>
            <person name="Bluhm B."/>
            <person name="Cannon C."/>
            <person name="Castanera R."/>
            <person name="Culley D."/>
            <person name="Daum C."/>
            <person name="Ezra D."/>
            <person name="Gonzalez J."/>
            <person name="Henrissat B."/>
            <person name="Kuo A."/>
            <person name="Liang C."/>
            <person name="Lipzen A."/>
            <person name="Lutzoni F."/>
            <person name="Magnuson J."/>
            <person name="Mondo S."/>
            <person name="Nolan M."/>
            <person name="Ohm R."/>
            <person name="Pangilinan J."/>
            <person name="Park H.-J."/>
            <person name="Ramirez L."/>
            <person name="Alfaro M."/>
            <person name="Sun H."/>
            <person name="Tritt A."/>
            <person name="Yoshinaga Y."/>
            <person name="Zwiers L.-H."/>
            <person name="Turgeon B."/>
            <person name="Goodwin S."/>
            <person name="Spatafora J."/>
            <person name="Crous P."/>
            <person name="Grigoriev I."/>
        </authorList>
    </citation>
    <scope>NUCLEOTIDE SEQUENCE</scope>
    <source>
        <strain evidence="5">CBS 122367</strain>
    </source>
</reference>
<protein>
    <submittedName>
        <fullName evidence="5">Mitochondrial GTPase-like protein</fullName>
    </submittedName>
</protein>
<dbReference type="SUPFAM" id="SSF52540">
    <property type="entry name" value="P-loop containing nucleoside triphosphate hydrolases"/>
    <property type="match status" value="1"/>
</dbReference>
<dbReference type="InterPro" id="IPR006073">
    <property type="entry name" value="GTP-bd"/>
</dbReference>
<name>A0A6G1IIR5_9PLEO</name>
<evidence type="ECO:0000313" key="6">
    <source>
        <dbReference type="Proteomes" id="UP000799291"/>
    </source>
</evidence>
<dbReference type="GO" id="GO:0005525">
    <property type="term" value="F:GTP binding"/>
    <property type="evidence" value="ECO:0007669"/>
    <property type="project" value="UniProtKB-KW"/>
</dbReference>
<dbReference type="GO" id="GO:0032543">
    <property type="term" value="P:mitochondrial translation"/>
    <property type="evidence" value="ECO:0007669"/>
    <property type="project" value="TreeGrafter"/>
</dbReference>
<evidence type="ECO:0000256" key="2">
    <source>
        <dbReference type="ARBA" id="ARBA00023134"/>
    </source>
</evidence>
<dbReference type="CDD" id="cd01856">
    <property type="entry name" value="YlqF"/>
    <property type="match status" value="1"/>
</dbReference>
<dbReference type="PANTHER" id="PTHR45782">
    <property type="entry name" value="MITOCHONDRIAL RIBOSOME-ASSOCIATED GTPASE 1"/>
    <property type="match status" value="1"/>
</dbReference>
<keyword evidence="2" id="KW-0342">GTP-binding</keyword>
<dbReference type="PANTHER" id="PTHR45782:SF4">
    <property type="entry name" value="MITOCHONDRIAL RIBOSOME-ASSOCIATED GTPASE 1"/>
    <property type="match status" value="1"/>
</dbReference>
<keyword evidence="6" id="KW-1185">Reference proteome</keyword>
<evidence type="ECO:0000256" key="1">
    <source>
        <dbReference type="ARBA" id="ARBA00022741"/>
    </source>
</evidence>
<dbReference type="Proteomes" id="UP000799291">
    <property type="component" value="Unassembled WGS sequence"/>
</dbReference>
<proteinExistence type="predicted"/>
<evidence type="ECO:0000313" key="5">
    <source>
        <dbReference type="EMBL" id="KAF2678134.1"/>
    </source>
</evidence>
<evidence type="ECO:0000259" key="4">
    <source>
        <dbReference type="Pfam" id="PF01926"/>
    </source>
</evidence>
<evidence type="ECO:0000256" key="3">
    <source>
        <dbReference type="SAM" id="MobiDB-lite"/>
    </source>
</evidence>
<dbReference type="Pfam" id="PF01926">
    <property type="entry name" value="MMR_HSR1"/>
    <property type="match status" value="1"/>
</dbReference>
<dbReference type="OrthoDB" id="269151at2759"/>
<dbReference type="InterPro" id="IPR023179">
    <property type="entry name" value="GTP-bd_ortho_bundle_sf"/>
</dbReference>
<dbReference type="Gene3D" id="3.40.50.300">
    <property type="entry name" value="P-loop containing nucleotide triphosphate hydrolases"/>
    <property type="match status" value="1"/>
</dbReference>
<dbReference type="InterPro" id="IPR027417">
    <property type="entry name" value="P-loop_NTPase"/>
</dbReference>
<dbReference type="AlphaFoldDB" id="A0A6G1IIR5"/>
<feature type="region of interest" description="Disordered" evidence="3">
    <location>
        <begin position="339"/>
        <end position="366"/>
    </location>
</feature>